<reference evidence="3 4" key="1">
    <citation type="submission" date="2020-07" db="EMBL/GenBank/DDBJ databases">
        <title>Thermogemmata thermophila gen. nov., sp. nov., a novel moderate thermophilic planctomycete from a Kamchatka hot spring.</title>
        <authorList>
            <person name="Elcheninov A.G."/>
            <person name="Podosokorskaya O.A."/>
            <person name="Kovaleva O.L."/>
            <person name="Novikov A."/>
            <person name="Bonch-Osmolovskaya E.A."/>
            <person name="Toshchakov S.V."/>
            <person name="Kublanov I.V."/>
        </authorList>
    </citation>
    <scope>NUCLEOTIDE SEQUENCE [LARGE SCALE GENOMIC DNA]</scope>
    <source>
        <strain evidence="3 4">2918</strain>
    </source>
</reference>
<evidence type="ECO:0008006" key="5">
    <source>
        <dbReference type="Google" id="ProtNLM"/>
    </source>
</evidence>
<evidence type="ECO:0000313" key="3">
    <source>
        <dbReference type="EMBL" id="MBA2225199.1"/>
    </source>
</evidence>
<organism evidence="3 4">
    <name type="scientific">Thermogemmata fonticola</name>
    <dbReference type="NCBI Taxonomy" id="2755323"/>
    <lineage>
        <taxon>Bacteria</taxon>
        <taxon>Pseudomonadati</taxon>
        <taxon>Planctomycetota</taxon>
        <taxon>Planctomycetia</taxon>
        <taxon>Gemmatales</taxon>
        <taxon>Gemmataceae</taxon>
        <taxon>Thermogemmata</taxon>
    </lineage>
</organism>
<feature type="compositionally biased region" description="Basic and acidic residues" evidence="1">
    <location>
        <begin position="273"/>
        <end position="293"/>
    </location>
</feature>
<dbReference type="EMBL" id="JACEFB010000001">
    <property type="protein sequence ID" value="MBA2225199.1"/>
    <property type="molecule type" value="Genomic_DNA"/>
</dbReference>
<proteinExistence type="predicted"/>
<gene>
    <name evidence="3" type="ORF">H0921_03380</name>
</gene>
<evidence type="ECO:0000256" key="1">
    <source>
        <dbReference type="SAM" id="MobiDB-lite"/>
    </source>
</evidence>
<dbReference type="AlphaFoldDB" id="A0A7V8VBX5"/>
<feature type="compositionally biased region" description="Pro residues" evidence="1">
    <location>
        <begin position="303"/>
        <end position="315"/>
    </location>
</feature>
<dbReference type="InterPro" id="IPR008930">
    <property type="entry name" value="Terpenoid_cyclase/PrenylTrfase"/>
</dbReference>
<accession>A0A7V8VBX5</accession>
<keyword evidence="4" id="KW-1185">Reference proteome</keyword>
<dbReference type="Gene3D" id="1.50.10.20">
    <property type="match status" value="1"/>
</dbReference>
<dbReference type="RefSeq" id="WP_194536583.1">
    <property type="nucleotide sequence ID" value="NZ_JACEFB010000001.1"/>
</dbReference>
<protein>
    <recommendedName>
        <fullName evidence="5">Squalene cyclase C-terminal domain-containing protein</fullName>
    </recommendedName>
</protein>
<dbReference type="SUPFAM" id="SSF48239">
    <property type="entry name" value="Terpenoid cyclases/Protein prenyltransferases"/>
    <property type="match status" value="2"/>
</dbReference>
<evidence type="ECO:0000313" key="4">
    <source>
        <dbReference type="Proteomes" id="UP000542342"/>
    </source>
</evidence>
<evidence type="ECO:0000256" key="2">
    <source>
        <dbReference type="SAM" id="SignalP"/>
    </source>
</evidence>
<feature type="region of interest" description="Disordered" evidence="1">
    <location>
        <begin position="452"/>
        <end position="480"/>
    </location>
</feature>
<sequence length="639" mass="68828">MMRKSGILLAILLGLLVYMAAPARAADPKQVDAAIQRGVAWIKKKYLQPNAGPNINIPFNHALGGTCLAGLALLEAGVPPTDPAVQNITRIVREAAYTQVQTYQISLCLMYLDRLGDPNDVPLIQALAARLLVGQTQTGGWGYGCIAEVSAKEVQFLRAVKPMGQAGRMHPDIERYAQVLFSRRNPQNSVGDDNSNTQFAVLALWLARKHGVPVDTALDLVERRFLLTQTRTGGWPYTGPAAGASVAIVQEGSPSMICAGLLGLATGIARRQERSLKATEEPAPKKMPEKPKEGASTPDDPFFQPPDPASPPPPKKTAEPKAEEKGKLRLDARDRAAQFAFAALGAVLHNSVRPDGRGGSAFVLGGQGGGHGRNDFYFLWSLERVGVIYGLDVIANIDWYEAVSTTLVMTQAADGSWEVGGYDPEVNTAFAILVLCKSNLARDLSGKVQNDINTEMRAGPGPSGSGTPSGVGRPSKAASPSYLNSEAATLAATLLRSSESQWAVTLRKIRDSNGSVNTQALALAADRLEGVRLLDVRTALAERLTRLSAETLRAYSRAKDYPELRRAAVLAMAMKDDKSHIPDLIEVLLDEEELVVRAAKAGLKALTGQDFGPPPFASAHDKRLAVEAWKQWWELQRQK</sequence>
<name>A0A7V8VBX5_9BACT</name>
<dbReference type="Proteomes" id="UP000542342">
    <property type="component" value="Unassembled WGS sequence"/>
</dbReference>
<keyword evidence="2" id="KW-0732">Signal</keyword>
<comment type="caution">
    <text evidence="3">The sequence shown here is derived from an EMBL/GenBank/DDBJ whole genome shotgun (WGS) entry which is preliminary data.</text>
</comment>
<feature type="region of interest" description="Disordered" evidence="1">
    <location>
        <begin position="273"/>
        <end position="325"/>
    </location>
</feature>
<feature type="compositionally biased region" description="Basic and acidic residues" evidence="1">
    <location>
        <begin position="316"/>
        <end position="325"/>
    </location>
</feature>
<feature type="signal peptide" evidence="2">
    <location>
        <begin position="1"/>
        <end position="25"/>
    </location>
</feature>
<feature type="chain" id="PRO_5030711822" description="Squalene cyclase C-terminal domain-containing protein" evidence="2">
    <location>
        <begin position="26"/>
        <end position="639"/>
    </location>
</feature>